<keyword evidence="4" id="KW-1185">Reference proteome</keyword>
<feature type="domain" description="Protein kinase" evidence="2">
    <location>
        <begin position="24"/>
        <end position="285"/>
    </location>
</feature>
<dbReference type="InterPro" id="IPR000719">
    <property type="entry name" value="Prot_kinase_dom"/>
</dbReference>
<dbReference type="VEuPathDB" id="CryptoDB:GNI_011450"/>
<comment type="caution">
    <text evidence="3">The sequence shown here is derived from an EMBL/GenBank/DDBJ whole genome shotgun (WGS) entry which is preliminary data.</text>
</comment>
<sequence>MGLEIPLPNGIPLNRRQKSILEEYDKLKEIGSGTYAKVFQLRHKKTGIVTAGKVLRPEHFPSNTENRVVMMFVNEIQLLAKSQCPGTVKLFNVEWSHDGILLNLEYVDGGTVWKEQVCPTPLLRWTHLVQLVQGVQHLHSQGVVHRDLKPTNILRTTNGLLRIADFGWAETINKLKSSNGEWPGTLEINPPEVLTFSGPLTERIDNYAVGMNFLLFISNRFVCRQKSVEVNAAANVILKMVSSLRTAKKTPPNFTVETWELFLGLTHPDPVQRWSLLQVCHHPWIVRNYLQFVSDRAASHTLDCVLWHEPTRKIFQSYRVVPPLPSHTPPSLLHRVFPRAFADHHHHRHRDKDEQQT</sequence>
<dbReference type="GO" id="GO:0004674">
    <property type="term" value="F:protein serine/threonine kinase activity"/>
    <property type="evidence" value="ECO:0007669"/>
    <property type="project" value="TreeGrafter"/>
</dbReference>
<dbReference type="OrthoDB" id="504170at2759"/>
<dbReference type="InterPro" id="IPR011009">
    <property type="entry name" value="Kinase-like_dom_sf"/>
</dbReference>
<dbReference type="RefSeq" id="XP_011128814.1">
    <property type="nucleotide sequence ID" value="XM_011130512.1"/>
</dbReference>
<feature type="binding site" evidence="1">
    <location>
        <position position="53"/>
    </location>
    <ligand>
        <name>ATP</name>
        <dbReference type="ChEBI" id="CHEBI:30616"/>
    </ligand>
</feature>
<dbReference type="InterPro" id="IPR017441">
    <property type="entry name" value="Protein_kinase_ATP_BS"/>
</dbReference>
<evidence type="ECO:0000313" key="3">
    <source>
        <dbReference type="EMBL" id="EZG85837.1"/>
    </source>
</evidence>
<dbReference type="Proteomes" id="UP000019763">
    <property type="component" value="Unassembled WGS sequence"/>
</dbReference>
<evidence type="ECO:0000256" key="1">
    <source>
        <dbReference type="PROSITE-ProRule" id="PRU10141"/>
    </source>
</evidence>
<gene>
    <name evidence="3" type="ORF">GNI_011450</name>
</gene>
<dbReference type="SUPFAM" id="SSF56112">
    <property type="entry name" value="Protein kinase-like (PK-like)"/>
    <property type="match status" value="1"/>
</dbReference>
<dbReference type="InterPro" id="IPR053235">
    <property type="entry name" value="Ser_Thr_kinase"/>
</dbReference>
<keyword evidence="1" id="KW-0547">Nucleotide-binding</keyword>
<dbReference type="EMBL" id="AFNH02000085">
    <property type="protein sequence ID" value="EZG85837.1"/>
    <property type="molecule type" value="Genomic_DNA"/>
</dbReference>
<dbReference type="GeneID" id="22910678"/>
<dbReference type="PROSITE" id="PS00107">
    <property type="entry name" value="PROTEIN_KINASE_ATP"/>
    <property type="match status" value="1"/>
</dbReference>
<dbReference type="Gene3D" id="1.10.510.10">
    <property type="entry name" value="Transferase(Phosphotransferase) domain 1"/>
    <property type="match status" value="1"/>
</dbReference>
<keyword evidence="1" id="KW-0067">ATP-binding</keyword>
<dbReference type="GO" id="GO:0005524">
    <property type="term" value="F:ATP binding"/>
    <property type="evidence" value="ECO:0007669"/>
    <property type="project" value="UniProtKB-UniRule"/>
</dbReference>
<organism evidence="3 4">
    <name type="scientific">Gregarina niphandrodes</name>
    <name type="common">Septate eugregarine</name>
    <dbReference type="NCBI Taxonomy" id="110365"/>
    <lineage>
        <taxon>Eukaryota</taxon>
        <taxon>Sar</taxon>
        <taxon>Alveolata</taxon>
        <taxon>Apicomplexa</taxon>
        <taxon>Conoidasida</taxon>
        <taxon>Gregarinasina</taxon>
        <taxon>Eugregarinorida</taxon>
        <taxon>Gregarinidae</taxon>
        <taxon>Gregarina</taxon>
    </lineage>
</organism>
<dbReference type="PANTHER" id="PTHR24361">
    <property type="entry name" value="MITOGEN-ACTIVATED KINASE KINASE KINASE"/>
    <property type="match status" value="1"/>
</dbReference>
<evidence type="ECO:0000313" key="4">
    <source>
        <dbReference type="Proteomes" id="UP000019763"/>
    </source>
</evidence>
<accession>A0A023BCW0</accession>
<proteinExistence type="predicted"/>
<dbReference type="eggNOG" id="KOG0580">
    <property type="taxonomic scope" value="Eukaryota"/>
</dbReference>
<protein>
    <recommendedName>
        <fullName evidence="2">Protein kinase domain-containing protein</fullName>
    </recommendedName>
</protein>
<dbReference type="AlphaFoldDB" id="A0A023BCW0"/>
<name>A0A023BCW0_GRENI</name>
<dbReference type="PROSITE" id="PS50011">
    <property type="entry name" value="PROTEIN_KINASE_DOM"/>
    <property type="match status" value="1"/>
</dbReference>
<dbReference type="GO" id="GO:0005737">
    <property type="term" value="C:cytoplasm"/>
    <property type="evidence" value="ECO:0007669"/>
    <property type="project" value="TreeGrafter"/>
</dbReference>
<dbReference type="SMART" id="SM00220">
    <property type="entry name" value="S_TKc"/>
    <property type="match status" value="1"/>
</dbReference>
<dbReference type="Pfam" id="PF00069">
    <property type="entry name" value="Pkinase"/>
    <property type="match status" value="1"/>
</dbReference>
<evidence type="ECO:0000259" key="2">
    <source>
        <dbReference type="PROSITE" id="PS50011"/>
    </source>
</evidence>
<reference evidence="3" key="1">
    <citation type="submission" date="2013-12" db="EMBL/GenBank/DDBJ databases">
        <authorList>
            <person name="Omoto C.K."/>
            <person name="Sibley D."/>
            <person name="Venepally P."/>
            <person name="Hadjithomas M."/>
            <person name="Karamycheva S."/>
            <person name="Brunk B."/>
            <person name="Roos D."/>
            <person name="Caler E."/>
            <person name="Lorenzi H."/>
        </authorList>
    </citation>
    <scope>NUCLEOTIDE SEQUENCE</scope>
</reference>